<evidence type="ECO:0000313" key="9">
    <source>
        <dbReference type="Proteomes" id="UP000016587"/>
    </source>
</evidence>
<comment type="subcellular location">
    <subcellularLocation>
        <location evidence="1">Cell membrane</location>
        <topology evidence="1">Multi-pass membrane protein</topology>
    </subcellularLocation>
</comment>
<sequence>MLAGIGLCLAAALLLVLLASAWIPRAARPDAPSARDMALLVTRQLQQTYARLLGERRLLVRERLQRLEQTAAMARRLADFAMQDARRQRLPPRETWEHAGTLALALLDDVFLEPGVLCFVYDARIIALTYPELALRGLDLSPYRDRRGRSLLRVLREEARQWGRASAAFDWKARGAARMTPHLGMAVHLPEFNWTLAMFLDMEDAARRERELRTQEAQALLTLLAQTDAAREAVFCLLDQRGRLLGAPVTQLPASNRLVRAVTAANMLGSPEAQSRLLLTALVEGPARLEDLPGDPGPVEVLGVSHAALGWTLVRISPTPAGLWGWLLAGGILVAAVCILLISGSLQPGKDGS</sequence>
<evidence type="ECO:0000256" key="6">
    <source>
        <dbReference type="SAM" id="Phobius"/>
    </source>
</evidence>
<name>T2GBE5_MEGG1</name>
<dbReference type="HOGENOM" id="CLU_784646_0_0_7"/>
<dbReference type="PATRIC" id="fig|1121448.10.peg.1765"/>
<keyword evidence="9" id="KW-1185">Reference proteome</keyword>
<dbReference type="Pfam" id="PF17200">
    <property type="entry name" value="sCache_2"/>
    <property type="match status" value="1"/>
</dbReference>
<reference evidence="8 9" key="1">
    <citation type="journal article" date="2013" name="J. Bacteriol.">
        <title>Roles of HynAB and Ech, the only two hydrogenases found in the model sulfate reducer Desulfovibrio gigas.</title>
        <authorList>
            <person name="Morais-Silva F.O."/>
            <person name="Santos C.I."/>
            <person name="Rodrigues R."/>
            <person name="Pereira I.A."/>
            <person name="Rodrigues-Pousada C."/>
        </authorList>
    </citation>
    <scope>NUCLEOTIDE SEQUENCE [LARGE SCALE GENOMIC DNA]</scope>
    <source>
        <strain evidence="9">ATCC 19364 / DSM 1382 / NCIMB 9332 / VKM B-1759</strain>
    </source>
</reference>
<evidence type="ECO:0000256" key="3">
    <source>
        <dbReference type="ARBA" id="ARBA00022692"/>
    </source>
</evidence>
<dbReference type="AlphaFoldDB" id="T2GBE5"/>
<protein>
    <submittedName>
        <fullName evidence="8">Putative regulator</fullName>
    </submittedName>
</protein>
<evidence type="ECO:0000256" key="5">
    <source>
        <dbReference type="ARBA" id="ARBA00023136"/>
    </source>
</evidence>
<dbReference type="InterPro" id="IPR033480">
    <property type="entry name" value="sCache_2"/>
</dbReference>
<keyword evidence="5 6" id="KW-0472">Membrane</keyword>
<evidence type="ECO:0000256" key="4">
    <source>
        <dbReference type="ARBA" id="ARBA00022989"/>
    </source>
</evidence>
<proteinExistence type="predicted"/>
<gene>
    <name evidence="8" type="ORF">DGI_1794</name>
</gene>
<feature type="domain" description="Single Cache" evidence="7">
    <location>
        <begin position="127"/>
        <end position="208"/>
    </location>
</feature>
<keyword evidence="3 6" id="KW-0812">Transmembrane</keyword>
<keyword evidence="2" id="KW-1003">Cell membrane</keyword>
<reference evidence="9" key="2">
    <citation type="submission" date="2013-07" db="EMBL/GenBank/DDBJ databases">
        <authorList>
            <person name="Morais-Silva F.O."/>
            <person name="Rezende A.M."/>
            <person name="Pimentel C."/>
            <person name="Resende D.M."/>
            <person name="Santos C.I."/>
            <person name="Clemente C."/>
            <person name="de Oliveira L.M."/>
            <person name="da Silva S.M."/>
            <person name="Costa D.A."/>
            <person name="Varela-Raposo A."/>
            <person name="Horacio E.C.A."/>
            <person name="Matos M."/>
            <person name="Flores O."/>
            <person name="Ruiz J.C."/>
            <person name="Rodrigues-Pousada C."/>
        </authorList>
    </citation>
    <scope>NUCLEOTIDE SEQUENCE [LARGE SCALE GENOMIC DNA]</scope>
    <source>
        <strain evidence="9">ATCC 19364 / DSM 1382 / NCIMB 9332 / VKM B-1759</strain>
    </source>
</reference>
<dbReference type="STRING" id="1121448.DGI_1794"/>
<dbReference type="EMBL" id="CP006585">
    <property type="protein sequence ID" value="AGW13593.1"/>
    <property type="molecule type" value="Genomic_DNA"/>
</dbReference>
<accession>T2GBE5</accession>
<dbReference type="Gene3D" id="3.30.450.20">
    <property type="entry name" value="PAS domain"/>
    <property type="match status" value="1"/>
</dbReference>
<evidence type="ECO:0000313" key="8">
    <source>
        <dbReference type="EMBL" id="AGW13593.1"/>
    </source>
</evidence>
<dbReference type="KEGG" id="dgg:DGI_1794"/>
<evidence type="ECO:0000256" key="2">
    <source>
        <dbReference type="ARBA" id="ARBA00022475"/>
    </source>
</evidence>
<feature type="transmembrane region" description="Helical" evidence="6">
    <location>
        <begin position="323"/>
        <end position="342"/>
    </location>
</feature>
<dbReference type="RefSeq" id="WP_021760468.1">
    <property type="nucleotide sequence ID" value="NC_022444.1"/>
</dbReference>
<organism evidence="8 9">
    <name type="scientific">Megalodesulfovibrio gigas (strain ATCC 19364 / DSM 1382 / NCIMB 9332 / VKM B-1759)</name>
    <name type="common">Desulfovibrio gigas</name>
    <dbReference type="NCBI Taxonomy" id="1121448"/>
    <lineage>
        <taxon>Bacteria</taxon>
        <taxon>Pseudomonadati</taxon>
        <taxon>Thermodesulfobacteriota</taxon>
        <taxon>Desulfovibrionia</taxon>
        <taxon>Desulfovibrionales</taxon>
        <taxon>Desulfovibrionaceae</taxon>
        <taxon>Megalodesulfovibrio</taxon>
    </lineage>
</organism>
<evidence type="ECO:0000256" key="1">
    <source>
        <dbReference type="ARBA" id="ARBA00004651"/>
    </source>
</evidence>
<evidence type="ECO:0000259" key="7">
    <source>
        <dbReference type="Pfam" id="PF17200"/>
    </source>
</evidence>
<dbReference type="Proteomes" id="UP000016587">
    <property type="component" value="Chromosome"/>
</dbReference>
<dbReference type="GO" id="GO:0005886">
    <property type="term" value="C:plasma membrane"/>
    <property type="evidence" value="ECO:0007669"/>
    <property type="project" value="UniProtKB-SubCell"/>
</dbReference>
<keyword evidence="4 6" id="KW-1133">Transmembrane helix</keyword>